<protein>
    <recommendedName>
        <fullName evidence="7">EXS domain-containing protein</fullName>
    </recommendedName>
</protein>
<evidence type="ECO:0000256" key="5">
    <source>
        <dbReference type="SAM" id="MobiDB-lite"/>
    </source>
</evidence>
<feature type="transmembrane region" description="Helical" evidence="6">
    <location>
        <begin position="89"/>
        <end position="114"/>
    </location>
</feature>
<evidence type="ECO:0000256" key="6">
    <source>
        <dbReference type="SAM" id="Phobius"/>
    </source>
</evidence>
<evidence type="ECO:0000256" key="1">
    <source>
        <dbReference type="ARBA" id="ARBA00004141"/>
    </source>
</evidence>
<feature type="domain" description="EXS" evidence="7">
    <location>
        <begin position="57"/>
        <end position="126"/>
    </location>
</feature>
<name>A0ABQ8AUS0_BRANA</name>
<evidence type="ECO:0000313" key="9">
    <source>
        <dbReference type="Proteomes" id="UP000824890"/>
    </source>
</evidence>
<dbReference type="InterPro" id="IPR004342">
    <property type="entry name" value="EXS_C"/>
</dbReference>
<comment type="subcellular location">
    <subcellularLocation>
        <location evidence="1">Membrane</location>
        <topology evidence="1">Multi-pass membrane protein</topology>
    </subcellularLocation>
</comment>
<evidence type="ECO:0000313" key="8">
    <source>
        <dbReference type="EMBL" id="KAH0896291.1"/>
    </source>
</evidence>
<accession>A0ABQ8AUS0</accession>
<reference evidence="8 9" key="1">
    <citation type="submission" date="2021-05" db="EMBL/GenBank/DDBJ databases">
        <title>Genome Assembly of Synthetic Allotetraploid Brassica napus Reveals Homoeologous Exchanges between Subgenomes.</title>
        <authorList>
            <person name="Davis J.T."/>
        </authorList>
    </citation>
    <scope>NUCLEOTIDE SEQUENCE [LARGE SCALE GENOMIC DNA]</scope>
    <source>
        <strain evidence="9">cv. Da-Ae</strain>
        <tissue evidence="8">Seedling</tissue>
    </source>
</reference>
<organism evidence="8 9">
    <name type="scientific">Brassica napus</name>
    <name type="common">Rape</name>
    <dbReference type="NCBI Taxonomy" id="3708"/>
    <lineage>
        <taxon>Eukaryota</taxon>
        <taxon>Viridiplantae</taxon>
        <taxon>Streptophyta</taxon>
        <taxon>Embryophyta</taxon>
        <taxon>Tracheophyta</taxon>
        <taxon>Spermatophyta</taxon>
        <taxon>Magnoliopsida</taxon>
        <taxon>eudicotyledons</taxon>
        <taxon>Gunneridae</taxon>
        <taxon>Pentapetalae</taxon>
        <taxon>rosids</taxon>
        <taxon>malvids</taxon>
        <taxon>Brassicales</taxon>
        <taxon>Brassicaceae</taxon>
        <taxon>Brassiceae</taxon>
        <taxon>Brassica</taxon>
    </lineage>
</organism>
<evidence type="ECO:0000256" key="4">
    <source>
        <dbReference type="ARBA" id="ARBA00023136"/>
    </source>
</evidence>
<dbReference type="Proteomes" id="UP000824890">
    <property type="component" value="Unassembled WGS sequence"/>
</dbReference>
<evidence type="ECO:0000256" key="3">
    <source>
        <dbReference type="ARBA" id="ARBA00022989"/>
    </source>
</evidence>
<evidence type="ECO:0000256" key="2">
    <source>
        <dbReference type="ARBA" id="ARBA00022692"/>
    </source>
</evidence>
<dbReference type="EMBL" id="JAGKQM010000012">
    <property type="protein sequence ID" value="KAH0896291.1"/>
    <property type="molecule type" value="Genomic_DNA"/>
</dbReference>
<sequence length="239" mass="27883">MVSQMHGIHLRHLFPTDMASSSSGKRASRRTRSNYSSSLRRDTTEEKDKKIVPNLCVWTLVEDNENNERPNELKYLSTMLVLEQNSKKWTYWLMVLVAVTISSLAIVFTIYWDIFKDWGLMNRNYNNYKEEHGMMSMKMMTMIMLRSGEGEEMMETGRPLGHLGRVVKDPNSGNEFDVSELRDEENLSPAKKKHYCRHTNSQIQANGSIWGKRIISRNGWFLFHVVITPKVVKDYKLVL</sequence>
<dbReference type="Pfam" id="PF03124">
    <property type="entry name" value="EXS"/>
    <property type="match status" value="1"/>
</dbReference>
<evidence type="ECO:0000259" key="7">
    <source>
        <dbReference type="Pfam" id="PF03124"/>
    </source>
</evidence>
<gene>
    <name evidence="8" type="ORF">HID58_045859</name>
</gene>
<keyword evidence="9" id="KW-1185">Reference proteome</keyword>
<keyword evidence="2 6" id="KW-0812">Transmembrane</keyword>
<comment type="caution">
    <text evidence="8">The sequence shown here is derived from an EMBL/GenBank/DDBJ whole genome shotgun (WGS) entry which is preliminary data.</text>
</comment>
<proteinExistence type="predicted"/>
<keyword evidence="3 6" id="KW-1133">Transmembrane helix</keyword>
<feature type="region of interest" description="Disordered" evidence="5">
    <location>
        <begin position="17"/>
        <end position="46"/>
    </location>
</feature>
<keyword evidence="4 6" id="KW-0472">Membrane</keyword>